<name>A0AAD7H5T9_9AGAR</name>
<evidence type="ECO:0000313" key="3">
    <source>
        <dbReference type="Proteomes" id="UP001215598"/>
    </source>
</evidence>
<dbReference type="EMBL" id="JARKIB010000358">
    <property type="protein sequence ID" value="KAJ7712777.1"/>
    <property type="molecule type" value="Genomic_DNA"/>
</dbReference>
<dbReference type="AlphaFoldDB" id="A0AAD7H5T9"/>
<reference evidence="2" key="1">
    <citation type="submission" date="2023-03" db="EMBL/GenBank/DDBJ databases">
        <title>Massive genome expansion in bonnet fungi (Mycena s.s.) driven by repeated elements and novel gene families across ecological guilds.</title>
        <authorList>
            <consortium name="Lawrence Berkeley National Laboratory"/>
            <person name="Harder C.B."/>
            <person name="Miyauchi S."/>
            <person name="Viragh M."/>
            <person name="Kuo A."/>
            <person name="Thoen E."/>
            <person name="Andreopoulos B."/>
            <person name="Lu D."/>
            <person name="Skrede I."/>
            <person name="Drula E."/>
            <person name="Henrissat B."/>
            <person name="Morin E."/>
            <person name="Kohler A."/>
            <person name="Barry K."/>
            <person name="LaButti K."/>
            <person name="Morin E."/>
            <person name="Salamov A."/>
            <person name="Lipzen A."/>
            <person name="Mereny Z."/>
            <person name="Hegedus B."/>
            <person name="Baldrian P."/>
            <person name="Stursova M."/>
            <person name="Weitz H."/>
            <person name="Taylor A."/>
            <person name="Grigoriev I.V."/>
            <person name="Nagy L.G."/>
            <person name="Martin F."/>
            <person name="Kauserud H."/>
        </authorList>
    </citation>
    <scope>NUCLEOTIDE SEQUENCE</scope>
    <source>
        <strain evidence="2">CBHHK182m</strain>
    </source>
</reference>
<evidence type="ECO:0000313" key="2">
    <source>
        <dbReference type="EMBL" id="KAJ7712777.1"/>
    </source>
</evidence>
<organism evidence="2 3">
    <name type="scientific">Mycena metata</name>
    <dbReference type="NCBI Taxonomy" id="1033252"/>
    <lineage>
        <taxon>Eukaryota</taxon>
        <taxon>Fungi</taxon>
        <taxon>Dikarya</taxon>
        <taxon>Basidiomycota</taxon>
        <taxon>Agaricomycotina</taxon>
        <taxon>Agaricomycetes</taxon>
        <taxon>Agaricomycetidae</taxon>
        <taxon>Agaricales</taxon>
        <taxon>Marasmiineae</taxon>
        <taxon>Mycenaceae</taxon>
        <taxon>Mycena</taxon>
    </lineage>
</organism>
<feature type="region of interest" description="Disordered" evidence="1">
    <location>
        <begin position="130"/>
        <end position="167"/>
    </location>
</feature>
<gene>
    <name evidence="2" type="ORF">B0H16DRAFT_1811967</name>
</gene>
<proteinExistence type="predicted"/>
<protein>
    <submittedName>
        <fullName evidence="2">Uncharacterized protein</fullName>
    </submittedName>
</protein>
<comment type="caution">
    <text evidence="2">The sequence shown here is derived from an EMBL/GenBank/DDBJ whole genome shotgun (WGS) entry which is preliminary data.</text>
</comment>
<accession>A0AAD7H5T9</accession>
<keyword evidence="3" id="KW-1185">Reference proteome</keyword>
<dbReference type="Proteomes" id="UP001215598">
    <property type="component" value="Unassembled WGS sequence"/>
</dbReference>
<sequence>MRDVPYSRSAVTTTAGNIFEWRKIRCICIMRGHRLSTRVDLVNLCGYPPPSPVEAVEQTLLDAPTSNRPYLCDNHRRSPASISHRIPSSFTASLTVGPRSSWHCIPHLRAGFLKRTVDLNVGRTKLGASTAAHTCAPSPSSTLEGPTRDEDDTAGVQPQTIRPRADTTAQTVAASMNIGLGRPPLRFPVRLQQLARLWWKRNDPLAFTQAFYPSRSGCGGVQAGGDPSDTMARMTIFTPNVFTDAAFISAFHQAGVFEGGEAGWSSSDANRRYTLIADIRAREEGESARSGTLASTAEKAFEGRHERMGGQRTKMWRCLYALSFRRPPGYLGHIFPSYAQLAIGHDRVPSPATSNQRGSSTRGVRAVRCGGVMALARGVEGQVGARTWMAINTMQEDDGTPSPPMSSPPIHRHHNSAAAFRRLGEASRRLGAIGTMIACDDHPRWRGAGADGDGEMEGSDHVRGAMSERYWQWERLEEDGEYEGVADGDAGMISAAPPLAHDFSLGARARIVRKGMVSSNDTLFFCSAVSSTAAFNDDLHHLILLFGSAERSSTESYDVHLKSAFFASPPPALQCNDPDVLFHWCLLPPPHYLPPNIVSRPFNAAAPFLEKPIPPNTATSQCRYLNHSAAKYSRKLQNLSMVGRRITFSCSRRP</sequence>
<evidence type="ECO:0000256" key="1">
    <source>
        <dbReference type="SAM" id="MobiDB-lite"/>
    </source>
</evidence>